<gene>
    <name evidence="2" type="ORF">QH73_0011080</name>
</gene>
<evidence type="ECO:0000313" key="2">
    <source>
        <dbReference type="EMBL" id="NHC35199.1"/>
    </source>
</evidence>
<sequence length="71" mass="8355">MRGYPPLSKLSVRVLTKNLELWLSIYLRAPARTVIGIERAWCVEMSENFSDYLWNLLMLYVAIYAVLIYQV</sequence>
<proteinExistence type="predicted"/>
<comment type="caution">
    <text evidence="2">The sequence shown here is derived from an EMBL/GenBank/DDBJ whole genome shotgun (WGS) entry which is preliminary data.</text>
</comment>
<keyword evidence="3" id="KW-1185">Reference proteome</keyword>
<dbReference type="AlphaFoldDB" id="A0A9X5E4T7"/>
<reference evidence="2 3" key="1">
    <citation type="journal article" date="2015" name="Genome Announc.">
        <title>Draft Genome Sequence of the Terrestrial Cyanobacterium Scytonema millei VB511283, Isolated from Eastern India.</title>
        <authorList>
            <person name="Sen D."/>
            <person name="Chandrababunaidu M.M."/>
            <person name="Singh D."/>
            <person name="Sanghi N."/>
            <person name="Ghorai A."/>
            <person name="Mishra G.P."/>
            <person name="Madduluri M."/>
            <person name="Adhikary S.P."/>
            <person name="Tripathy S."/>
        </authorList>
    </citation>
    <scope>NUCLEOTIDE SEQUENCE [LARGE SCALE GENOMIC DNA]</scope>
    <source>
        <strain evidence="2 3">VB511283</strain>
    </source>
</reference>
<accession>A0A9X5E4T7</accession>
<organism evidence="2 3">
    <name type="scientific">Scytonema millei VB511283</name>
    <dbReference type="NCBI Taxonomy" id="1245923"/>
    <lineage>
        <taxon>Bacteria</taxon>
        <taxon>Bacillati</taxon>
        <taxon>Cyanobacteriota</taxon>
        <taxon>Cyanophyceae</taxon>
        <taxon>Nostocales</taxon>
        <taxon>Scytonemataceae</taxon>
        <taxon>Scytonema</taxon>
    </lineage>
</organism>
<feature type="transmembrane region" description="Helical" evidence="1">
    <location>
        <begin position="52"/>
        <end position="69"/>
    </location>
</feature>
<protein>
    <submittedName>
        <fullName evidence="2">Uncharacterized protein</fullName>
    </submittedName>
</protein>
<dbReference type="RefSeq" id="WP_132866913.1">
    <property type="nucleotide sequence ID" value="NZ_JTJC03000002.1"/>
</dbReference>
<name>A0A9X5E4T7_9CYAN</name>
<keyword evidence="1" id="KW-0812">Transmembrane</keyword>
<dbReference type="EMBL" id="JTJC03000002">
    <property type="protein sequence ID" value="NHC35199.1"/>
    <property type="molecule type" value="Genomic_DNA"/>
</dbReference>
<keyword evidence="1" id="KW-0472">Membrane</keyword>
<evidence type="ECO:0000313" key="3">
    <source>
        <dbReference type="Proteomes" id="UP000031532"/>
    </source>
</evidence>
<evidence type="ECO:0000256" key="1">
    <source>
        <dbReference type="SAM" id="Phobius"/>
    </source>
</evidence>
<dbReference type="Proteomes" id="UP000031532">
    <property type="component" value="Unassembled WGS sequence"/>
</dbReference>
<keyword evidence="1" id="KW-1133">Transmembrane helix</keyword>